<dbReference type="Proteomes" id="UP000663929">
    <property type="component" value="Chromosome"/>
</dbReference>
<reference evidence="2" key="1">
    <citation type="submission" date="2021-03" db="EMBL/GenBank/DDBJ databases">
        <title>Acanthopleuribacteraceae sp. M133.</title>
        <authorList>
            <person name="Wang G."/>
        </authorList>
    </citation>
    <scope>NUCLEOTIDE SEQUENCE</scope>
    <source>
        <strain evidence="2">M133</strain>
    </source>
</reference>
<dbReference type="InterPro" id="IPR000639">
    <property type="entry name" value="Epox_hydrolase-like"/>
</dbReference>
<feature type="domain" description="AB hydrolase-1" evidence="1">
    <location>
        <begin position="32"/>
        <end position="278"/>
    </location>
</feature>
<evidence type="ECO:0000313" key="2">
    <source>
        <dbReference type="EMBL" id="QTD50408.1"/>
    </source>
</evidence>
<organism evidence="2 3">
    <name type="scientific">Sulfidibacter corallicola</name>
    <dbReference type="NCBI Taxonomy" id="2818388"/>
    <lineage>
        <taxon>Bacteria</taxon>
        <taxon>Pseudomonadati</taxon>
        <taxon>Acidobacteriota</taxon>
        <taxon>Holophagae</taxon>
        <taxon>Acanthopleuribacterales</taxon>
        <taxon>Acanthopleuribacteraceae</taxon>
        <taxon>Sulfidibacter</taxon>
    </lineage>
</organism>
<dbReference type="GO" id="GO:0016787">
    <property type="term" value="F:hydrolase activity"/>
    <property type="evidence" value="ECO:0007669"/>
    <property type="project" value="UniProtKB-KW"/>
</dbReference>
<dbReference type="PRINTS" id="PR00412">
    <property type="entry name" value="EPOXHYDRLASE"/>
</dbReference>
<sequence length="299" mass="34626">MLPDRELYPFESHFLLRNDLKYHYLDEGRGETVVMVHGNPTWSFYWRNLALALRSQYRVIVPDHMGCGLSDKPDDTHYRYTLDQRVDDLEALLEHLGLRENITLVLHDWGGMIGMAYATRHPERIKRLVVMNTAAFLLPPAKKFPLALWLVRNTALGSFLVRGFNAFSFGASVIGTKRAKLGAKVRKAYRAPYDTWSNRIATLRFVQDIPLKEGDPAWTTCHGVQENLQQFKNIPLLICWGEKDFVFSVEFLEEWIRRFPDAQVHRWSDGGHYILEDAADEITQLVKDFLREHPLEVAA</sequence>
<dbReference type="SUPFAM" id="SSF53474">
    <property type="entry name" value="alpha/beta-Hydrolases"/>
    <property type="match status" value="1"/>
</dbReference>
<dbReference type="AlphaFoldDB" id="A0A8A4TN98"/>
<dbReference type="InterPro" id="IPR029058">
    <property type="entry name" value="AB_hydrolase_fold"/>
</dbReference>
<dbReference type="PANTHER" id="PTHR43798">
    <property type="entry name" value="MONOACYLGLYCEROL LIPASE"/>
    <property type="match status" value="1"/>
</dbReference>
<evidence type="ECO:0000259" key="1">
    <source>
        <dbReference type="Pfam" id="PF00561"/>
    </source>
</evidence>
<keyword evidence="3" id="KW-1185">Reference proteome</keyword>
<dbReference type="PRINTS" id="PR00111">
    <property type="entry name" value="ABHYDROLASE"/>
</dbReference>
<dbReference type="InterPro" id="IPR000073">
    <property type="entry name" value="AB_hydrolase_1"/>
</dbReference>
<dbReference type="GO" id="GO:0016020">
    <property type="term" value="C:membrane"/>
    <property type="evidence" value="ECO:0007669"/>
    <property type="project" value="TreeGrafter"/>
</dbReference>
<proteinExistence type="predicted"/>
<protein>
    <submittedName>
        <fullName evidence="2">Alpha/beta fold hydrolase</fullName>
    </submittedName>
</protein>
<dbReference type="Pfam" id="PF00561">
    <property type="entry name" value="Abhydrolase_1"/>
    <property type="match status" value="1"/>
</dbReference>
<gene>
    <name evidence="2" type="ORF">J3U87_32900</name>
</gene>
<keyword evidence="2" id="KW-0378">Hydrolase</keyword>
<dbReference type="EMBL" id="CP071793">
    <property type="protein sequence ID" value="QTD50408.1"/>
    <property type="molecule type" value="Genomic_DNA"/>
</dbReference>
<evidence type="ECO:0000313" key="3">
    <source>
        <dbReference type="Proteomes" id="UP000663929"/>
    </source>
</evidence>
<accession>A0A8A4TN98</accession>
<dbReference type="InterPro" id="IPR050266">
    <property type="entry name" value="AB_hydrolase_sf"/>
</dbReference>
<name>A0A8A4TN98_SULCO</name>
<dbReference type="PANTHER" id="PTHR43798:SF24">
    <property type="entry name" value="CIS-3-ALKYL-4-ALKYLOXETAN-2-ONE DECARBOXYLASE"/>
    <property type="match status" value="1"/>
</dbReference>
<dbReference type="RefSeq" id="WP_237380080.1">
    <property type="nucleotide sequence ID" value="NZ_CP071793.1"/>
</dbReference>
<dbReference type="Gene3D" id="3.40.50.1820">
    <property type="entry name" value="alpha/beta hydrolase"/>
    <property type="match status" value="1"/>
</dbReference>
<dbReference type="KEGG" id="scor:J3U87_32900"/>